<evidence type="ECO:0000313" key="2">
    <source>
        <dbReference type="EMBL" id="MDT0331902.1"/>
    </source>
</evidence>
<reference evidence="3" key="1">
    <citation type="submission" date="2023-07" db="EMBL/GenBank/DDBJ databases">
        <title>30 novel species of actinomycetes from the DSMZ collection.</title>
        <authorList>
            <person name="Nouioui I."/>
        </authorList>
    </citation>
    <scope>NUCLEOTIDE SEQUENCE [LARGE SCALE GENOMIC DNA]</scope>
    <source>
        <strain evidence="3">DSM 44743</strain>
    </source>
</reference>
<dbReference type="Proteomes" id="UP001183390">
    <property type="component" value="Unassembled WGS sequence"/>
</dbReference>
<feature type="region of interest" description="Disordered" evidence="1">
    <location>
        <begin position="1"/>
        <end position="22"/>
    </location>
</feature>
<organism evidence="2 3">
    <name type="scientific">Nocardiopsis lambiniae</name>
    <dbReference type="NCBI Taxonomy" id="3075539"/>
    <lineage>
        <taxon>Bacteria</taxon>
        <taxon>Bacillati</taxon>
        <taxon>Actinomycetota</taxon>
        <taxon>Actinomycetes</taxon>
        <taxon>Streptosporangiales</taxon>
        <taxon>Nocardiopsidaceae</taxon>
        <taxon>Nocardiopsis</taxon>
    </lineage>
</organism>
<evidence type="ECO:0000256" key="1">
    <source>
        <dbReference type="SAM" id="MobiDB-lite"/>
    </source>
</evidence>
<comment type="caution">
    <text evidence="2">The sequence shown here is derived from an EMBL/GenBank/DDBJ whole genome shotgun (WGS) entry which is preliminary data.</text>
</comment>
<proteinExistence type="predicted"/>
<dbReference type="InterPro" id="IPR045990">
    <property type="entry name" value="DUF5946"/>
</dbReference>
<keyword evidence="3" id="KW-1185">Reference proteome</keyword>
<dbReference type="EMBL" id="JAVREP010000030">
    <property type="protein sequence ID" value="MDT0331902.1"/>
    <property type="molecule type" value="Genomic_DNA"/>
</dbReference>
<name>A0ABU2MH32_9ACTN</name>
<accession>A0ABU2MH32</accession>
<sequence length="195" mass="21327">MPQTPPRGVGPEASATETDEEGAEVLARVHFRASRVPRKRLALPGRVREYRGMDTCAQCGAVSDTPCEELFQRLLALDHSRQEPWGPLHGVAVACYLLQHPASLAEGTHTFPLELLRTHVADGAEASHKLTQRARRANSHRVRRRENTTPAARADVPSGFTFTVAEVAVDGGFPAEGHPERVRTWAAATLAAWQD</sequence>
<feature type="region of interest" description="Disordered" evidence="1">
    <location>
        <begin position="126"/>
        <end position="155"/>
    </location>
</feature>
<evidence type="ECO:0000313" key="3">
    <source>
        <dbReference type="Proteomes" id="UP001183390"/>
    </source>
</evidence>
<dbReference type="Pfam" id="PF19371">
    <property type="entry name" value="DUF5946"/>
    <property type="match status" value="1"/>
</dbReference>
<gene>
    <name evidence="2" type="ORF">RM479_26135</name>
</gene>
<feature type="compositionally biased region" description="Basic residues" evidence="1">
    <location>
        <begin position="130"/>
        <end position="144"/>
    </location>
</feature>
<dbReference type="RefSeq" id="WP_311514349.1">
    <property type="nucleotide sequence ID" value="NZ_JAVREP010000030.1"/>
</dbReference>
<protein>
    <submittedName>
        <fullName evidence="2">DUF5946 family protein</fullName>
    </submittedName>
</protein>